<feature type="transmembrane region" description="Helical" evidence="1">
    <location>
        <begin position="148"/>
        <end position="168"/>
    </location>
</feature>
<dbReference type="GO" id="GO:0016787">
    <property type="term" value="F:hydrolase activity"/>
    <property type="evidence" value="ECO:0007669"/>
    <property type="project" value="UniProtKB-KW"/>
</dbReference>
<keyword evidence="3" id="KW-0378">Hydrolase</keyword>
<dbReference type="InterPro" id="IPR022742">
    <property type="entry name" value="Hydrolase_4"/>
</dbReference>
<evidence type="ECO:0000256" key="1">
    <source>
        <dbReference type="SAM" id="Phobius"/>
    </source>
</evidence>
<organism evidence="3 4">
    <name type="scientific">Entamoeba histolytica</name>
    <dbReference type="NCBI Taxonomy" id="5759"/>
    <lineage>
        <taxon>Eukaryota</taxon>
        <taxon>Amoebozoa</taxon>
        <taxon>Evosea</taxon>
        <taxon>Archamoebae</taxon>
        <taxon>Mastigamoebida</taxon>
        <taxon>Entamoebidae</taxon>
        <taxon>Entamoeba</taxon>
    </lineage>
</organism>
<dbReference type="VEuPathDB" id="AmoebaDB:EHI7A_005470"/>
<dbReference type="EMBL" id="BDEQ01000001">
    <property type="protein sequence ID" value="GAT97386.1"/>
    <property type="molecule type" value="Genomic_DNA"/>
</dbReference>
<dbReference type="OMA" id="SYEGWSH"/>
<dbReference type="VEuPathDB" id="AmoebaDB:KM1_016100"/>
<dbReference type="Gene3D" id="3.40.50.1820">
    <property type="entry name" value="alpha/beta hydrolase"/>
    <property type="match status" value="1"/>
</dbReference>
<proteinExistence type="predicted"/>
<keyword evidence="1" id="KW-0472">Membrane</keyword>
<name>A0A5K1VLV3_ENTHI</name>
<dbReference type="VEuPathDB" id="AmoebaDB:EHI5A_012800"/>
<evidence type="ECO:0000259" key="2">
    <source>
        <dbReference type="Pfam" id="PF12146"/>
    </source>
</evidence>
<dbReference type="FunFam" id="3.40.50.1820:FF:000515">
    <property type="entry name" value="Hydrolase, alpha/beta fold family domain containing protein"/>
    <property type="match status" value="1"/>
</dbReference>
<dbReference type="SUPFAM" id="SSF53474">
    <property type="entry name" value="alpha/beta-Hydrolases"/>
    <property type="match status" value="1"/>
</dbReference>
<dbReference type="Proteomes" id="UP000078387">
    <property type="component" value="Unassembled WGS sequence"/>
</dbReference>
<gene>
    <name evidence="3" type="ORF">CL6EHI_044210</name>
</gene>
<dbReference type="InterPro" id="IPR051044">
    <property type="entry name" value="MAG_DAG_Lipase"/>
</dbReference>
<dbReference type="AlphaFoldDB" id="A0A5K1VLV3"/>
<feature type="domain" description="Serine aminopeptidase S33" evidence="2">
    <location>
        <begin position="26"/>
        <end position="265"/>
    </location>
</feature>
<dbReference type="InterPro" id="IPR029058">
    <property type="entry name" value="AB_hydrolase_fold"/>
</dbReference>
<accession>A0A5K1VLV3</accession>
<dbReference type="Pfam" id="PF12146">
    <property type="entry name" value="Hydrolase_4"/>
    <property type="match status" value="1"/>
</dbReference>
<dbReference type="VEuPathDB" id="AmoebaDB:EHI8A_035730"/>
<protein>
    <submittedName>
        <fullName evidence="3">Hydrolase alpha beta fold family domain containing</fullName>
    </submittedName>
</protein>
<evidence type="ECO:0000313" key="4">
    <source>
        <dbReference type="Proteomes" id="UP000078387"/>
    </source>
</evidence>
<comment type="caution">
    <text evidence="3">The sequence shown here is derived from an EMBL/GenBank/DDBJ whole genome shotgun (WGS) entry which is preliminary data.</text>
</comment>
<dbReference type="PANTHER" id="PTHR11614">
    <property type="entry name" value="PHOSPHOLIPASE-RELATED"/>
    <property type="match status" value="1"/>
</dbReference>
<keyword evidence="1" id="KW-0812">Transmembrane</keyword>
<dbReference type="VEuPathDB" id="AmoebaDB:EHI_044210"/>
<reference evidence="3 4" key="1">
    <citation type="submission" date="2016-05" db="EMBL/GenBank/DDBJ databases">
        <title>First whole genome sequencing of Entamoeba histolytica HM1:IMSS-clone-6.</title>
        <authorList>
            <person name="Mukherjee Avik.K."/>
            <person name="Izumyama S."/>
            <person name="Nakada-Tsukui K."/>
            <person name="Nozaki T."/>
        </authorList>
    </citation>
    <scope>NUCLEOTIDE SEQUENCE [LARGE SCALE GENOMIC DNA]</scope>
    <source>
        <strain evidence="3 4">HM1:IMSS clone 6</strain>
    </source>
</reference>
<evidence type="ECO:0000313" key="3">
    <source>
        <dbReference type="EMBL" id="GAT97386.1"/>
    </source>
</evidence>
<sequence>MTFEYKETFHQLNGFNIYSREWRLKEAKATIIILHGYGEYSGRYTKVGEFFVNSGFNVFMLDLPGHGRSSGIPNKPKTFINSMETYINTLNEYIEFVKDDIEERGISLPLFFMGHSMGGLLTSILASRRKDITAYVASAPAYVINNNIVYYLYYLFIIIIFFFPSLMVPTNPADEIFTNKEVAREYDNDPYTLTAKASGKTGLEMARYGDVEKDRDLTVPFYLMHGSGDTLIKVEGARNKAKHLKNPLSKYVEYPGANHVLLEEDNQQEMLIDINKWLDSVIQSQ</sequence>
<keyword evidence="1" id="KW-1133">Transmembrane helix</keyword>
<feature type="transmembrane region" description="Helical" evidence="1">
    <location>
        <begin position="106"/>
        <end position="127"/>
    </location>
</feature>